<evidence type="ECO:0000313" key="3">
    <source>
        <dbReference type="Proteomes" id="UP001172101"/>
    </source>
</evidence>
<dbReference type="SUPFAM" id="SSF53474">
    <property type="entry name" value="alpha/beta-Hydrolases"/>
    <property type="match status" value="1"/>
</dbReference>
<reference evidence="2" key="1">
    <citation type="submission" date="2023-06" db="EMBL/GenBank/DDBJ databases">
        <title>Genome-scale phylogeny and comparative genomics of the fungal order Sordariales.</title>
        <authorList>
            <consortium name="Lawrence Berkeley National Laboratory"/>
            <person name="Hensen N."/>
            <person name="Bonometti L."/>
            <person name="Westerberg I."/>
            <person name="Brannstrom I.O."/>
            <person name="Guillou S."/>
            <person name="Cros-Aarteil S."/>
            <person name="Calhoun S."/>
            <person name="Haridas S."/>
            <person name="Kuo A."/>
            <person name="Mondo S."/>
            <person name="Pangilinan J."/>
            <person name="Riley R."/>
            <person name="LaButti K."/>
            <person name="Andreopoulos B."/>
            <person name="Lipzen A."/>
            <person name="Chen C."/>
            <person name="Yanf M."/>
            <person name="Daum C."/>
            <person name="Ng V."/>
            <person name="Clum A."/>
            <person name="Steindorff A."/>
            <person name="Ohm R."/>
            <person name="Martin F."/>
            <person name="Silar P."/>
            <person name="Natvig D."/>
            <person name="Lalanne C."/>
            <person name="Gautier V."/>
            <person name="Ament-velasquez S.L."/>
            <person name="Kruys A."/>
            <person name="Hutchinson M.I."/>
            <person name="Powell A.J."/>
            <person name="Barry K."/>
            <person name="Miller A.N."/>
            <person name="Grigoriev I.V."/>
            <person name="Debuchy R."/>
            <person name="Gladieux P."/>
            <person name="Thoren M.H."/>
            <person name="Johannesson H."/>
        </authorList>
    </citation>
    <scope>NUCLEOTIDE SEQUENCE</scope>
    <source>
        <strain evidence="2">SMH2392-1A</strain>
    </source>
</reference>
<proteinExistence type="predicted"/>
<dbReference type="Proteomes" id="UP001172101">
    <property type="component" value="Unassembled WGS sequence"/>
</dbReference>
<dbReference type="InterPro" id="IPR002925">
    <property type="entry name" value="Dienelactn_hydro"/>
</dbReference>
<dbReference type="RefSeq" id="XP_060292662.1">
    <property type="nucleotide sequence ID" value="XM_060442537.1"/>
</dbReference>
<protein>
    <recommendedName>
        <fullName evidence="1">Dienelactone hydrolase domain-containing protein</fullName>
    </recommendedName>
</protein>
<gene>
    <name evidence="2" type="ORF">B0T26DRAFT_721284</name>
</gene>
<dbReference type="GeneID" id="85325807"/>
<accession>A0AA40A4U7</accession>
<evidence type="ECO:0000259" key="1">
    <source>
        <dbReference type="Pfam" id="PF01738"/>
    </source>
</evidence>
<dbReference type="GO" id="GO:0016787">
    <property type="term" value="F:hydrolase activity"/>
    <property type="evidence" value="ECO:0007669"/>
    <property type="project" value="InterPro"/>
</dbReference>
<comment type="caution">
    <text evidence="2">The sequence shown here is derived from an EMBL/GenBank/DDBJ whole genome shotgun (WGS) entry which is preliminary data.</text>
</comment>
<dbReference type="Pfam" id="PF01738">
    <property type="entry name" value="DLH"/>
    <property type="match status" value="1"/>
</dbReference>
<name>A0AA40A4U7_9PEZI</name>
<evidence type="ECO:0000313" key="2">
    <source>
        <dbReference type="EMBL" id="KAK0709358.1"/>
    </source>
</evidence>
<feature type="domain" description="Dienelactone hydrolase" evidence="1">
    <location>
        <begin position="2"/>
        <end position="82"/>
    </location>
</feature>
<dbReference type="InterPro" id="IPR029058">
    <property type="entry name" value="AB_hydrolase_fold"/>
</dbReference>
<dbReference type="EMBL" id="JAUIRO010000006">
    <property type="protein sequence ID" value="KAK0709358.1"/>
    <property type="molecule type" value="Genomic_DNA"/>
</dbReference>
<dbReference type="Gene3D" id="3.40.50.1820">
    <property type="entry name" value="alpha/beta hydrolase"/>
    <property type="match status" value="1"/>
</dbReference>
<keyword evidence="3" id="KW-1185">Reference proteome</keyword>
<dbReference type="AlphaFoldDB" id="A0AA40A4U7"/>
<organism evidence="2 3">
    <name type="scientific">Lasiosphaeria miniovina</name>
    <dbReference type="NCBI Taxonomy" id="1954250"/>
    <lineage>
        <taxon>Eukaryota</taxon>
        <taxon>Fungi</taxon>
        <taxon>Dikarya</taxon>
        <taxon>Ascomycota</taxon>
        <taxon>Pezizomycotina</taxon>
        <taxon>Sordariomycetes</taxon>
        <taxon>Sordariomycetidae</taxon>
        <taxon>Sordariales</taxon>
        <taxon>Lasiosphaeriaceae</taxon>
        <taxon>Lasiosphaeria</taxon>
    </lineage>
</organism>
<sequence>MERVTCPASLAISDKDMAVAMDQVRMTEKIWERKKGAVDTEEMVVYPGANHGFTNRVDHFNENLPRQCQEAEDQAVRWFANYLKL</sequence>